<evidence type="ECO:0000259" key="2">
    <source>
        <dbReference type="Pfam" id="PF17667"/>
    </source>
</evidence>
<dbReference type="InParanoid" id="A0A369JZK6"/>
<feature type="compositionally biased region" description="Basic and acidic residues" evidence="1">
    <location>
        <begin position="333"/>
        <end position="344"/>
    </location>
</feature>
<evidence type="ECO:0000313" key="4">
    <source>
        <dbReference type="Proteomes" id="UP000076154"/>
    </source>
</evidence>
<accession>A0A369JZK6</accession>
<organism evidence="3 4">
    <name type="scientific">Hypsizygus marmoreus</name>
    <name type="common">White beech mushroom</name>
    <name type="synonym">Agaricus marmoreus</name>
    <dbReference type="NCBI Taxonomy" id="39966"/>
    <lineage>
        <taxon>Eukaryota</taxon>
        <taxon>Fungi</taxon>
        <taxon>Dikarya</taxon>
        <taxon>Basidiomycota</taxon>
        <taxon>Agaricomycotina</taxon>
        <taxon>Agaricomycetes</taxon>
        <taxon>Agaricomycetidae</taxon>
        <taxon>Agaricales</taxon>
        <taxon>Tricholomatineae</taxon>
        <taxon>Lyophyllaceae</taxon>
        <taxon>Hypsizygus</taxon>
    </lineage>
</organism>
<proteinExistence type="predicted"/>
<reference evidence="3" key="1">
    <citation type="submission" date="2018-04" db="EMBL/GenBank/DDBJ databases">
        <title>Whole genome sequencing of Hypsizygus marmoreus.</title>
        <authorList>
            <person name="Choi I.-G."/>
            <person name="Min B."/>
            <person name="Kim J.-G."/>
            <person name="Kim S."/>
            <person name="Oh Y.-L."/>
            <person name="Kong W.-S."/>
            <person name="Park H."/>
            <person name="Jeong J."/>
            <person name="Song E.-S."/>
        </authorList>
    </citation>
    <scope>NUCLEOTIDE SEQUENCE [LARGE SCALE GENOMIC DNA]</scope>
    <source>
        <strain evidence="3">51987-8</strain>
    </source>
</reference>
<name>A0A369JZK6_HYPMA</name>
<dbReference type="InterPro" id="IPR011009">
    <property type="entry name" value="Kinase-like_dom_sf"/>
</dbReference>
<dbReference type="OrthoDB" id="2747778at2759"/>
<dbReference type="Gene3D" id="1.10.510.10">
    <property type="entry name" value="Transferase(Phosphotransferase) domain 1"/>
    <property type="match status" value="1"/>
</dbReference>
<dbReference type="AlphaFoldDB" id="A0A369JZK6"/>
<keyword evidence="4" id="KW-1185">Reference proteome</keyword>
<evidence type="ECO:0000256" key="1">
    <source>
        <dbReference type="SAM" id="MobiDB-lite"/>
    </source>
</evidence>
<dbReference type="Pfam" id="PF17667">
    <property type="entry name" value="Pkinase_fungal"/>
    <property type="match status" value="1"/>
</dbReference>
<dbReference type="InterPro" id="IPR040976">
    <property type="entry name" value="Pkinase_fungal"/>
</dbReference>
<sequence length="344" mass="39310">MDKGVTGIPQLIDAGDIANQCTRIRAFYNSQKDRRTSSCELHNYRLALESLEGTLEFVPTAKEMISVVQNCAETHRQAAIDALILHRDISTNNMMTKRVNGVLKGFLIDWDLSKDLSIEITADDEVQHERAGTWQFLAIRLLKYGKKQPAPNRVDDVESFSHVLAWMALRYAKHSLPTPQLSNIIYQNFESSYNRPRHWSDIYLRCKGNVPHLQHMALVSQRYTVIMDELKPSQSTSPLLDPEMEEMEASLSAAATEYRKRGLARLENDRWLPDILKKLLDNPDIDWDTNGELKENEVTDPRLAPHTHKRKSDSDFLSVRATKVTRQTGQTGVHDRDKSATDDL</sequence>
<feature type="compositionally biased region" description="Basic and acidic residues" evidence="1">
    <location>
        <begin position="291"/>
        <end position="300"/>
    </location>
</feature>
<dbReference type="Proteomes" id="UP000076154">
    <property type="component" value="Unassembled WGS sequence"/>
</dbReference>
<feature type="region of interest" description="Disordered" evidence="1">
    <location>
        <begin position="288"/>
        <end position="344"/>
    </location>
</feature>
<feature type="domain" description="Fungal-type protein kinase" evidence="2">
    <location>
        <begin position="33"/>
        <end position="167"/>
    </location>
</feature>
<dbReference type="PANTHER" id="PTHR38248:SF2">
    <property type="entry name" value="FUNK1 11"/>
    <property type="match status" value="1"/>
</dbReference>
<comment type="caution">
    <text evidence="3">The sequence shown here is derived from an EMBL/GenBank/DDBJ whole genome shotgun (WGS) entry which is preliminary data.</text>
</comment>
<evidence type="ECO:0000313" key="3">
    <source>
        <dbReference type="EMBL" id="RDB25947.1"/>
    </source>
</evidence>
<dbReference type="SUPFAM" id="SSF56112">
    <property type="entry name" value="Protein kinase-like (PK-like)"/>
    <property type="match status" value="1"/>
</dbReference>
<protein>
    <recommendedName>
        <fullName evidence="2">Fungal-type protein kinase domain-containing protein</fullName>
    </recommendedName>
</protein>
<gene>
    <name evidence="3" type="ORF">Hypma_006115</name>
</gene>
<dbReference type="PANTHER" id="PTHR38248">
    <property type="entry name" value="FUNK1 6"/>
    <property type="match status" value="1"/>
</dbReference>
<dbReference type="EMBL" id="LUEZ02000040">
    <property type="protein sequence ID" value="RDB25947.1"/>
    <property type="molecule type" value="Genomic_DNA"/>
</dbReference>